<protein>
    <submittedName>
        <fullName evidence="1">DUF4249 family protein</fullName>
    </submittedName>
</protein>
<dbReference type="EMBL" id="JADIMI010000064">
    <property type="protein sequence ID" value="MBO8452518.1"/>
    <property type="molecule type" value="Genomic_DNA"/>
</dbReference>
<evidence type="ECO:0000313" key="2">
    <source>
        <dbReference type="Proteomes" id="UP000823661"/>
    </source>
</evidence>
<comment type="caution">
    <text evidence="1">The sequence shown here is derived from an EMBL/GenBank/DDBJ whole genome shotgun (WGS) entry which is preliminary data.</text>
</comment>
<accession>A0A9D9ERX1</accession>
<evidence type="ECO:0000313" key="1">
    <source>
        <dbReference type="EMBL" id="MBO8452518.1"/>
    </source>
</evidence>
<reference evidence="1" key="1">
    <citation type="submission" date="2020-10" db="EMBL/GenBank/DDBJ databases">
        <authorList>
            <person name="Gilroy R."/>
        </authorList>
    </citation>
    <scope>NUCLEOTIDE SEQUENCE</scope>
    <source>
        <strain evidence="1">B1-20833</strain>
    </source>
</reference>
<gene>
    <name evidence="1" type="ORF">IAC06_06510</name>
</gene>
<organism evidence="1 2">
    <name type="scientific">Candidatus Cryptobacteroides intestinavium</name>
    <dbReference type="NCBI Taxonomy" id="2840766"/>
    <lineage>
        <taxon>Bacteria</taxon>
        <taxon>Pseudomonadati</taxon>
        <taxon>Bacteroidota</taxon>
        <taxon>Bacteroidia</taxon>
        <taxon>Bacteroidales</taxon>
        <taxon>Candidatus Cryptobacteroides</taxon>
    </lineage>
</organism>
<name>A0A9D9ERX1_9BACT</name>
<reference evidence="1" key="2">
    <citation type="journal article" date="2021" name="PeerJ">
        <title>Extensive microbial diversity within the chicken gut microbiome revealed by metagenomics and culture.</title>
        <authorList>
            <person name="Gilroy R."/>
            <person name="Ravi A."/>
            <person name="Getino M."/>
            <person name="Pursley I."/>
            <person name="Horton D.L."/>
            <person name="Alikhan N.F."/>
            <person name="Baker D."/>
            <person name="Gharbi K."/>
            <person name="Hall N."/>
            <person name="Watson M."/>
            <person name="Adriaenssens E.M."/>
            <person name="Foster-Nyarko E."/>
            <person name="Jarju S."/>
            <person name="Secka A."/>
            <person name="Antonio M."/>
            <person name="Oren A."/>
            <person name="Chaudhuri R.R."/>
            <person name="La Ragione R."/>
            <person name="Hildebrand F."/>
            <person name="Pallen M.J."/>
        </authorList>
    </citation>
    <scope>NUCLEOTIDE SEQUENCE</scope>
    <source>
        <strain evidence="1">B1-20833</strain>
    </source>
</reference>
<dbReference type="AlphaFoldDB" id="A0A9D9ERX1"/>
<sequence>MRKLDYIFIAVCCLVVTACEVEFDLKGLDDDPLFLLDGCVGIDPYRYGGDLQMYLYAVPSVSGEREFSEEARCTLKVYKNSELIDIKDYITVESFYGLIVGNYSVEYGDEFVVTAESEGFPMATARTVIPQAAPVVDASYSMSDGDLNVRFSFEDDGTTEDAYALCFRTISLDREPADEQVGTSIALPFGYSPESSFLDAGPFDVSWTDGDLYYGISDATFSGKRKEFEVTIPDIVSGLDPYRETTYFRIELQRISPERLRYEIACNDKGNNALGFIGLAPVTFAYTNVSGGSGCFSAASTVYTDWVEIQQ</sequence>
<dbReference type="Proteomes" id="UP000823661">
    <property type="component" value="Unassembled WGS sequence"/>
</dbReference>
<proteinExistence type="predicted"/>
<dbReference type="PROSITE" id="PS51257">
    <property type="entry name" value="PROKAR_LIPOPROTEIN"/>
    <property type="match status" value="1"/>
</dbReference>